<reference evidence="13" key="1">
    <citation type="journal article" date="2020" name="bioRxiv">
        <title>Whole genome comparisons of ergot fungi reveals the divergence and evolution of species within the genus Claviceps are the result of varying mechanisms driving genome evolution and host range expansion.</title>
        <authorList>
            <person name="Wyka S.A."/>
            <person name="Mondo S.J."/>
            <person name="Liu M."/>
            <person name="Dettman J."/>
            <person name="Nalam V."/>
            <person name="Broders K.D."/>
        </authorList>
    </citation>
    <scope>NUCLEOTIDE SEQUENCE</scope>
    <source>
        <strain evidence="13">CCC 602</strain>
    </source>
</reference>
<feature type="non-terminal residue" evidence="13">
    <location>
        <position position="1"/>
    </location>
</feature>
<dbReference type="Pfam" id="PF00583">
    <property type="entry name" value="Acetyltransf_1"/>
    <property type="match status" value="1"/>
</dbReference>
<evidence type="ECO:0000313" key="13">
    <source>
        <dbReference type="EMBL" id="KAG5982715.1"/>
    </source>
</evidence>
<keyword evidence="14" id="KW-1185">Reference proteome</keyword>
<evidence type="ECO:0000256" key="9">
    <source>
        <dbReference type="ARBA" id="ARBA00023315"/>
    </source>
</evidence>
<comment type="subcellular location">
    <subcellularLocation>
        <location evidence="2">Cytoplasm</location>
    </subcellularLocation>
    <subcellularLocation>
        <location evidence="1">Nucleus</location>
    </subcellularLocation>
</comment>
<comment type="catalytic activity">
    <reaction evidence="11">
        <text>N-terminal L-seryl-[histone H4] + acetyl-CoA = N-terminal N(alpha)-acetyl-L-seryl-[histone H4] + CoA + H(+)</text>
        <dbReference type="Rhea" id="RHEA:50596"/>
        <dbReference type="Rhea" id="RHEA-COMP:12740"/>
        <dbReference type="Rhea" id="RHEA-COMP:12743"/>
        <dbReference type="ChEBI" id="CHEBI:15378"/>
        <dbReference type="ChEBI" id="CHEBI:57287"/>
        <dbReference type="ChEBI" id="CHEBI:57288"/>
        <dbReference type="ChEBI" id="CHEBI:64738"/>
        <dbReference type="ChEBI" id="CHEBI:83690"/>
        <dbReference type="EC" id="2.3.1.257"/>
    </reaction>
</comment>
<dbReference type="InterPro" id="IPR016181">
    <property type="entry name" value="Acyl_CoA_acyltransferase"/>
</dbReference>
<dbReference type="PROSITE" id="PS51186">
    <property type="entry name" value="GNAT"/>
    <property type="match status" value="1"/>
</dbReference>
<keyword evidence="7" id="KW-0808">Transferase</keyword>
<evidence type="ECO:0000256" key="5">
    <source>
        <dbReference type="ARBA" id="ARBA00015043"/>
    </source>
</evidence>
<evidence type="ECO:0000313" key="14">
    <source>
        <dbReference type="Proteomes" id="UP000748025"/>
    </source>
</evidence>
<dbReference type="EC" id="2.3.1.257" evidence="4"/>
<dbReference type="InterPro" id="IPR000182">
    <property type="entry name" value="GNAT_dom"/>
</dbReference>
<evidence type="ECO:0000256" key="6">
    <source>
        <dbReference type="ARBA" id="ARBA00022490"/>
    </source>
</evidence>
<dbReference type="GO" id="GO:0043998">
    <property type="term" value="F:histone H2A acetyltransferase activity"/>
    <property type="evidence" value="ECO:0007669"/>
    <property type="project" value="InterPro"/>
</dbReference>
<comment type="similarity">
    <text evidence="3">Belongs to the acetyltransferase family. NAA40 subfamily.</text>
</comment>
<evidence type="ECO:0000256" key="4">
    <source>
        <dbReference type="ARBA" id="ARBA00012950"/>
    </source>
</evidence>
<comment type="catalytic activity">
    <reaction evidence="10">
        <text>N-terminal L-seryl-[histone H2A] + acetyl-CoA = N-terminal N(alpha)-acetyl-L-seryl-[histone H2A] + CoA + H(+)</text>
        <dbReference type="Rhea" id="RHEA:50600"/>
        <dbReference type="Rhea" id="RHEA-COMP:12742"/>
        <dbReference type="Rhea" id="RHEA-COMP:12744"/>
        <dbReference type="ChEBI" id="CHEBI:15378"/>
        <dbReference type="ChEBI" id="CHEBI:57287"/>
        <dbReference type="ChEBI" id="CHEBI:57288"/>
        <dbReference type="ChEBI" id="CHEBI:64738"/>
        <dbReference type="ChEBI" id="CHEBI:83690"/>
        <dbReference type="EC" id="2.3.1.257"/>
    </reaction>
</comment>
<evidence type="ECO:0000256" key="10">
    <source>
        <dbReference type="ARBA" id="ARBA00047821"/>
    </source>
</evidence>
<comment type="caution">
    <text evidence="13">The sequence shown here is derived from an EMBL/GenBank/DDBJ whole genome shotgun (WGS) entry which is preliminary data.</text>
</comment>
<protein>
    <recommendedName>
        <fullName evidence="5">N-alpha-acetyltransferase 40</fullName>
        <ecNumber evidence="4">2.3.1.257</ecNumber>
    </recommendedName>
</protein>
<dbReference type="Proteomes" id="UP000748025">
    <property type="component" value="Unassembled WGS sequence"/>
</dbReference>
<evidence type="ECO:0000256" key="3">
    <source>
        <dbReference type="ARBA" id="ARBA00008870"/>
    </source>
</evidence>
<keyword evidence="6" id="KW-0963">Cytoplasm</keyword>
<dbReference type="PANTHER" id="PTHR20531">
    <property type="entry name" value="N-ALPHA-ACETYLTRANSFERASE 40"/>
    <property type="match status" value="1"/>
</dbReference>
<evidence type="ECO:0000256" key="7">
    <source>
        <dbReference type="ARBA" id="ARBA00022679"/>
    </source>
</evidence>
<dbReference type="Gene3D" id="3.40.630.30">
    <property type="match status" value="1"/>
</dbReference>
<feature type="domain" description="N-acetyltransferase" evidence="12">
    <location>
        <begin position="18"/>
        <end position="176"/>
    </location>
</feature>
<dbReference type="EMBL" id="SRPW01004404">
    <property type="protein sequence ID" value="KAG5982715.1"/>
    <property type="molecule type" value="Genomic_DNA"/>
</dbReference>
<proteinExistence type="inferred from homology"/>
<dbReference type="PANTHER" id="PTHR20531:SF1">
    <property type="entry name" value="N-ALPHA-ACETYLTRANSFERASE 40"/>
    <property type="match status" value="1"/>
</dbReference>
<dbReference type="GO" id="GO:0005737">
    <property type="term" value="C:cytoplasm"/>
    <property type="evidence" value="ECO:0007669"/>
    <property type="project" value="UniProtKB-SubCell"/>
</dbReference>
<keyword evidence="8" id="KW-0539">Nucleus</keyword>
<evidence type="ECO:0000256" key="8">
    <source>
        <dbReference type="ARBA" id="ARBA00023242"/>
    </source>
</evidence>
<gene>
    <name evidence="13" type="ORF">E4U43_006399</name>
</gene>
<dbReference type="GO" id="GO:0005634">
    <property type="term" value="C:nucleus"/>
    <property type="evidence" value="ECO:0007669"/>
    <property type="project" value="UniProtKB-SubCell"/>
</dbReference>
<evidence type="ECO:0000256" key="11">
    <source>
        <dbReference type="ARBA" id="ARBA00049524"/>
    </source>
</evidence>
<accession>A0A9P7N103</accession>
<evidence type="ECO:0000256" key="2">
    <source>
        <dbReference type="ARBA" id="ARBA00004496"/>
    </source>
</evidence>
<dbReference type="CDD" id="cd04301">
    <property type="entry name" value="NAT_SF"/>
    <property type="match status" value="1"/>
</dbReference>
<evidence type="ECO:0000259" key="12">
    <source>
        <dbReference type="PROSITE" id="PS51186"/>
    </source>
</evidence>
<name>A0A9P7N103_9HYPO</name>
<evidence type="ECO:0000256" key="1">
    <source>
        <dbReference type="ARBA" id="ARBA00004123"/>
    </source>
</evidence>
<keyword evidence="9" id="KW-0012">Acyltransferase</keyword>
<dbReference type="InterPro" id="IPR039949">
    <property type="entry name" value="NAA40"/>
</dbReference>
<dbReference type="GO" id="GO:0010485">
    <property type="term" value="F:histone H4 acetyltransferase activity"/>
    <property type="evidence" value="ECO:0007669"/>
    <property type="project" value="InterPro"/>
</dbReference>
<organism evidence="13 14">
    <name type="scientific">Claviceps pusilla</name>
    <dbReference type="NCBI Taxonomy" id="123648"/>
    <lineage>
        <taxon>Eukaryota</taxon>
        <taxon>Fungi</taxon>
        <taxon>Dikarya</taxon>
        <taxon>Ascomycota</taxon>
        <taxon>Pezizomycotina</taxon>
        <taxon>Sordariomycetes</taxon>
        <taxon>Hypocreomycetidae</taxon>
        <taxon>Hypocreales</taxon>
        <taxon>Clavicipitaceae</taxon>
        <taxon>Claviceps</taxon>
    </lineage>
</organism>
<sequence>WTHPTSGTVYALRLIGAEALQDAHARACFDLVYETSGEDYRRSSVGWHPRVKKKEMRSPELRYILVLLDDQVRGFISMMPTYENDEPVLYCYEIHLKAELKGSGLGKQLMQLLLEAGERIDGVDKVMLACFLSNTRAKLFYERLGFEVDAETPRERKLRGGRVVKPDYVVMSRRTDVR</sequence>
<dbReference type="AlphaFoldDB" id="A0A9P7N103"/>
<dbReference type="SUPFAM" id="SSF55729">
    <property type="entry name" value="Acyl-CoA N-acyltransferases (Nat)"/>
    <property type="match status" value="1"/>
</dbReference>
<dbReference type="GO" id="GO:1990189">
    <property type="term" value="F:protein N-terminal-serine acetyltransferase activity"/>
    <property type="evidence" value="ECO:0007669"/>
    <property type="project" value="UniProtKB-EC"/>
</dbReference>
<dbReference type="OrthoDB" id="424551at2759"/>